<proteinExistence type="predicted"/>
<gene>
    <name evidence="1" type="ORF">NA56DRAFT_170886</name>
</gene>
<dbReference type="AlphaFoldDB" id="A0A2J6Q2X1"/>
<sequence>MPKRWFISALCLTNFALTTTLFTRRLSLQFVELKDIWRSTRPQTISDSFHKVQESADTLREYIHQSRLVLLLGDLPASEDGGSLFNTCLERERLLSFLTRFGKEDNQCKLVIFSRITPDIQTLDSIENDIGHHAMVAPSIEDADQIGTYYMKRAEAKGGKSYNISAETAKDLHDFVQFHEKNLLFLKVFVPVLVRTGQSPRDLLKQIQYGLPRDCIEALDPYLGWKSKSRTLLSEGQSGPESSVVPDILVSFNQGLYDYERNNLLAFWLILSFAPFQRRIPQDLRPWIFRLISNGILQDEFTDLFYETHSQSVRFFDNESWIDFADQNPKFEVTLGSVTDFLLSTGLIFQETAPEWSSSFWTISPLLPYILRYTILTREDNDGETIMED</sequence>
<evidence type="ECO:0000313" key="2">
    <source>
        <dbReference type="Proteomes" id="UP000235672"/>
    </source>
</evidence>
<name>A0A2J6Q2X1_9HELO</name>
<accession>A0A2J6Q2X1</accession>
<reference evidence="1 2" key="1">
    <citation type="submission" date="2016-05" db="EMBL/GenBank/DDBJ databases">
        <title>A degradative enzymes factory behind the ericoid mycorrhizal symbiosis.</title>
        <authorList>
            <consortium name="DOE Joint Genome Institute"/>
            <person name="Martino E."/>
            <person name="Morin E."/>
            <person name="Grelet G."/>
            <person name="Kuo A."/>
            <person name="Kohler A."/>
            <person name="Daghino S."/>
            <person name="Barry K."/>
            <person name="Choi C."/>
            <person name="Cichocki N."/>
            <person name="Clum A."/>
            <person name="Copeland A."/>
            <person name="Hainaut M."/>
            <person name="Haridas S."/>
            <person name="Labutti K."/>
            <person name="Lindquist E."/>
            <person name="Lipzen A."/>
            <person name="Khouja H.-R."/>
            <person name="Murat C."/>
            <person name="Ohm R."/>
            <person name="Olson A."/>
            <person name="Spatafora J."/>
            <person name="Veneault-Fourrey C."/>
            <person name="Henrissat B."/>
            <person name="Grigoriev I."/>
            <person name="Martin F."/>
            <person name="Perotto S."/>
        </authorList>
    </citation>
    <scope>NUCLEOTIDE SEQUENCE [LARGE SCALE GENOMIC DNA]</scope>
    <source>
        <strain evidence="1 2">UAMH 7357</strain>
    </source>
</reference>
<organism evidence="1 2">
    <name type="scientific">Hyaloscypha hepaticicola</name>
    <dbReference type="NCBI Taxonomy" id="2082293"/>
    <lineage>
        <taxon>Eukaryota</taxon>
        <taxon>Fungi</taxon>
        <taxon>Dikarya</taxon>
        <taxon>Ascomycota</taxon>
        <taxon>Pezizomycotina</taxon>
        <taxon>Leotiomycetes</taxon>
        <taxon>Helotiales</taxon>
        <taxon>Hyaloscyphaceae</taxon>
        <taxon>Hyaloscypha</taxon>
    </lineage>
</organism>
<dbReference type="EMBL" id="KZ613484">
    <property type="protein sequence ID" value="PMD20628.1"/>
    <property type="molecule type" value="Genomic_DNA"/>
</dbReference>
<dbReference type="Proteomes" id="UP000235672">
    <property type="component" value="Unassembled WGS sequence"/>
</dbReference>
<evidence type="ECO:0000313" key="1">
    <source>
        <dbReference type="EMBL" id="PMD20628.1"/>
    </source>
</evidence>
<keyword evidence="2" id="KW-1185">Reference proteome</keyword>
<protein>
    <submittedName>
        <fullName evidence="1">Uncharacterized protein</fullName>
    </submittedName>
</protein>